<evidence type="ECO:0000256" key="1">
    <source>
        <dbReference type="SAM" id="Phobius"/>
    </source>
</evidence>
<feature type="transmembrane region" description="Helical" evidence="1">
    <location>
        <begin position="352"/>
        <end position="374"/>
    </location>
</feature>
<dbReference type="STRING" id="1618.IV36_GL001127"/>
<dbReference type="PANTHER" id="PTHR41771:SF1">
    <property type="entry name" value="MEMBRANE PROTEIN"/>
    <property type="match status" value="1"/>
</dbReference>
<dbReference type="PATRIC" id="fig|1618.3.peg.1139"/>
<evidence type="ECO:0008006" key="4">
    <source>
        <dbReference type="Google" id="ProtNLM"/>
    </source>
</evidence>
<protein>
    <recommendedName>
        <fullName evidence="4">YibE/F family protein</fullName>
    </recommendedName>
</protein>
<dbReference type="AlphaFoldDB" id="A0A0R2FQ47"/>
<evidence type="ECO:0000313" key="3">
    <source>
        <dbReference type="Proteomes" id="UP000051727"/>
    </source>
</evidence>
<keyword evidence="1" id="KW-1133">Transmembrane helix</keyword>
<feature type="transmembrane region" description="Helical" evidence="1">
    <location>
        <begin position="183"/>
        <end position="205"/>
    </location>
</feature>
<dbReference type="Proteomes" id="UP000051727">
    <property type="component" value="Unassembled WGS sequence"/>
</dbReference>
<feature type="transmembrane region" description="Helical" evidence="1">
    <location>
        <begin position="160"/>
        <end position="177"/>
    </location>
</feature>
<name>A0A0R2FQ47_9LACO</name>
<evidence type="ECO:0000313" key="2">
    <source>
        <dbReference type="EMBL" id="KRN27132.1"/>
    </source>
</evidence>
<keyword evidence="1" id="KW-0812">Transmembrane</keyword>
<keyword evidence="1" id="KW-0472">Membrane</keyword>
<dbReference type="EMBL" id="JQAR01000025">
    <property type="protein sequence ID" value="KRN27132.1"/>
    <property type="molecule type" value="Genomic_DNA"/>
</dbReference>
<feature type="transmembrane region" description="Helical" evidence="1">
    <location>
        <begin position="257"/>
        <end position="278"/>
    </location>
</feature>
<dbReference type="Pfam" id="PF07907">
    <property type="entry name" value="YibE_F"/>
    <property type="match status" value="1"/>
</dbReference>
<comment type="caution">
    <text evidence="2">The sequence shown here is derived from an EMBL/GenBank/DDBJ whole genome shotgun (WGS) entry which is preliminary data.</text>
</comment>
<gene>
    <name evidence="2" type="ORF">IV36_GL001127</name>
</gene>
<dbReference type="InterPro" id="IPR012507">
    <property type="entry name" value="YibE_F"/>
</dbReference>
<feature type="transmembrane region" description="Helical" evidence="1">
    <location>
        <begin position="311"/>
        <end position="332"/>
    </location>
</feature>
<organism evidence="2 3">
    <name type="scientific">Liquorilactobacillus mali</name>
    <dbReference type="NCBI Taxonomy" id="1618"/>
    <lineage>
        <taxon>Bacteria</taxon>
        <taxon>Bacillati</taxon>
        <taxon>Bacillota</taxon>
        <taxon>Bacilli</taxon>
        <taxon>Lactobacillales</taxon>
        <taxon>Lactobacillaceae</taxon>
        <taxon>Liquorilactobacillus</taxon>
    </lineage>
</organism>
<accession>A0A0R2FQ47</accession>
<sequence length="379" mass="42835">MNGIFYQSNKKREYEMKKKLFFECIILLLGAIIIFIVSTHDAFLYKQSILQVTRVEQGKTFKSSDEYGNHDKKTDQTVYGILLNSKKKGEKFKFQNTYTASGGLSQKYQKGQQLFVTLNHDNGKFEVTPLNYKRDTYLFMMCWIMVCLLFMVMKIDGVRTIISVLINFVLFLIIVQLDVSWNITNFFIIFAVSAIIFTAITLAIIVGINRQFVVTFAAIFSGTALALLISVGVMWLTQDNGMHYEALDFATQQPKQLFLSATLIGLLGTVMDAATDIVSTLFELKRSQPEVSFQQLYRSGREVGKDIMGPLINVLLLIFFAETFTMAVLYFRTKNTIGYTFSWTMSLGLLQAVISGIGIALVIPAASLFAAWSLERSRA</sequence>
<proteinExistence type="predicted"/>
<reference evidence="2 3" key="1">
    <citation type="journal article" date="2015" name="Genome Announc.">
        <title>Expanding the biotechnology potential of lactobacilli through comparative genomics of 213 strains and associated genera.</title>
        <authorList>
            <person name="Sun Z."/>
            <person name="Harris H.M."/>
            <person name="McCann A."/>
            <person name="Guo C."/>
            <person name="Argimon S."/>
            <person name="Zhang W."/>
            <person name="Yang X."/>
            <person name="Jeffery I.B."/>
            <person name="Cooney J.C."/>
            <person name="Kagawa T.F."/>
            <person name="Liu W."/>
            <person name="Song Y."/>
            <person name="Salvetti E."/>
            <person name="Wrobel A."/>
            <person name="Rasinkangas P."/>
            <person name="Parkhill J."/>
            <person name="Rea M.C."/>
            <person name="O'Sullivan O."/>
            <person name="Ritari J."/>
            <person name="Douillard F.P."/>
            <person name="Paul Ross R."/>
            <person name="Yang R."/>
            <person name="Briner A.E."/>
            <person name="Felis G.E."/>
            <person name="de Vos W.M."/>
            <person name="Barrangou R."/>
            <person name="Klaenhammer T.R."/>
            <person name="Caufield P.W."/>
            <person name="Cui Y."/>
            <person name="Zhang H."/>
            <person name="O'Toole P.W."/>
        </authorList>
    </citation>
    <scope>NUCLEOTIDE SEQUENCE [LARGE SCALE GENOMIC DNA]</scope>
    <source>
        <strain evidence="2 3">ATCC 27304</strain>
    </source>
</reference>
<feature type="transmembrane region" description="Helical" evidence="1">
    <location>
        <begin position="136"/>
        <end position="153"/>
    </location>
</feature>
<feature type="transmembrane region" description="Helical" evidence="1">
    <location>
        <begin position="212"/>
        <end position="237"/>
    </location>
</feature>
<feature type="transmembrane region" description="Helical" evidence="1">
    <location>
        <begin position="20"/>
        <end position="38"/>
    </location>
</feature>
<dbReference type="PANTHER" id="PTHR41771">
    <property type="entry name" value="MEMBRANE PROTEIN-RELATED"/>
    <property type="match status" value="1"/>
</dbReference>